<name>A0A7Z2VB64_XANCA</name>
<evidence type="ECO:0008006" key="4">
    <source>
        <dbReference type="Google" id="ProtNLM"/>
    </source>
</evidence>
<feature type="signal peptide" evidence="1">
    <location>
        <begin position="1"/>
        <end position="22"/>
    </location>
</feature>
<proteinExistence type="predicted"/>
<feature type="chain" id="PRO_5031571111" description="Lipoprotein" evidence="1">
    <location>
        <begin position="23"/>
        <end position="208"/>
    </location>
</feature>
<keyword evidence="1" id="KW-0732">Signal</keyword>
<dbReference type="EMBL" id="CP051651">
    <property type="protein sequence ID" value="QJD68285.1"/>
    <property type="molecule type" value="Genomic_DNA"/>
</dbReference>
<protein>
    <recommendedName>
        <fullName evidence="4">Lipoprotein</fullName>
    </recommendedName>
</protein>
<reference evidence="2 3" key="1">
    <citation type="submission" date="2020-04" db="EMBL/GenBank/DDBJ databases">
        <title>Genome-Wide Identification of 5-Methylcytosine Sites in Bacterial Genomes By High-Throughput Sequencing of MspJI Restriction Fragments.</title>
        <authorList>
            <person name="Wu V."/>
        </authorList>
    </citation>
    <scope>NUCLEOTIDE SEQUENCE [LARGE SCALE GENOMIC DNA]</scope>
    <source>
        <strain evidence="2 3">NEB122</strain>
    </source>
</reference>
<organism evidence="2 3">
    <name type="scientific">Xanthomonas campestris pv. badrii</name>
    <dbReference type="NCBI Taxonomy" id="149696"/>
    <lineage>
        <taxon>Bacteria</taxon>
        <taxon>Pseudomonadati</taxon>
        <taxon>Pseudomonadota</taxon>
        <taxon>Gammaproteobacteria</taxon>
        <taxon>Lysobacterales</taxon>
        <taxon>Lysobacteraceae</taxon>
        <taxon>Xanthomonas</taxon>
    </lineage>
</organism>
<dbReference type="Proteomes" id="UP000503498">
    <property type="component" value="Chromosome"/>
</dbReference>
<sequence>MKSTLLASALVASLTAGGFAHAGQYMDAQALGAAATGERFKSGNDTYRMLPGVVISDPVPSDRPTTASASAAKVRASSAANIDGKVAARVGPYAVVLPSGSAARSASTLASTSTASGERVIAAALNERNGRVVLVQPQLKLTATTPSAATALANSSGGRIVYASTIDHSAVIAYPSIEKTQQALRQLRADTPGTQAALVVQQSVMQPM</sequence>
<evidence type="ECO:0000256" key="1">
    <source>
        <dbReference type="SAM" id="SignalP"/>
    </source>
</evidence>
<dbReference type="AlphaFoldDB" id="A0A7Z2VB64"/>
<evidence type="ECO:0000313" key="3">
    <source>
        <dbReference type="Proteomes" id="UP000503498"/>
    </source>
</evidence>
<reference evidence="2 3" key="2">
    <citation type="submission" date="2020-04" db="EMBL/GenBank/DDBJ databases">
        <authorList>
            <person name="Fomenkov A."/>
            <person name="Anton B.P."/>
            <person name="Roberts R.J."/>
        </authorList>
    </citation>
    <scope>NUCLEOTIDE SEQUENCE [LARGE SCALE GENOMIC DNA]</scope>
    <source>
        <strain evidence="2 3">NEB122</strain>
    </source>
</reference>
<dbReference type="RefSeq" id="WP_169706503.1">
    <property type="nucleotide sequence ID" value="NZ_CP051651.1"/>
</dbReference>
<accession>A0A7Z2VB64</accession>
<evidence type="ECO:0000313" key="2">
    <source>
        <dbReference type="EMBL" id="QJD68285.1"/>
    </source>
</evidence>
<gene>
    <name evidence="2" type="ORF">HG421_11600</name>
</gene>